<dbReference type="TAIR" id="AT4G15056"/>
<dbReference type="Proteomes" id="UP000006548">
    <property type="component" value="Chromosome 4"/>
</dbReference>
<dbReference type="PhylomeDB" id="F4JJC8"/>
<dbReference type="Araport" id="AT4G15056"/>
<keyword evidence="5" id="KW-1185">Reference proteome</keyword>
<dbReference type="InParanoid" id="F4JJC8"/>
<evidence type="ECO:0000256" key="1">
    <source>
        <dbReference type="SAM" id="SignalP"/>
    </source>
</evidence>
<dbReference type="Pfam" id="PF14365">
    <property type="entry name" value="Neprosin_AP"/>
    <property type="match status" value="1"/>
</dbReference>
<feature type="chain" id="PRO_5003309769" description="Neprosin PEP catalytic domain-containing protein" evidence="1">
    <location>
        <begin position="23"/>
        <end position="225"/>
    </location>
</feature>
<dbReference type="InterPro" id="IPR004314">
    <property type="entry name" value="Neprosin"/>
</dbReference>
<dbReference type="PANTHER" id="PTHR31589:SF176">
    <property type="entry name" value="NEPROSIN ACTIVATION PEPTIDE DOMAIN-CONTAINING PROTEIN-RELATED"/>
    <property type="match status" value="1"/>
</dbReference>
<dbReference type="AlphaFoldDB" id="F4JJC8"/>
<accession>F4JJC8</accession>
<dbReference type="PANTHER" id="PTHR31589">
    <property type="entry name" value="PROTEIN, PUTATIVE (DUF239)-RELATED-RELATED"/>
    <property type="match status" value="1"/>
</dbReference>
<dbReference type="PROSITE" id="PS52045">
    <property type="entry name" value="NEPROSIN_PEP_CD"/>
    <property type="match status" value="1"/>
</dbReference>
<dbReference type="InterPro" id="IPR053168">
    <property type="entry name" value="Glutamic_endopeptidase"/>
</dbReference>
<dbReference type="GeneID" id="827168"/>
<reference evidence="4 5" key="1">
    <citation type="journal article" date="1999" name="Nature">
        <title>Sequence and analysis of chromosome 4 of the plant Arabidopsis thaliana.</title>
        <authorList>
            <consortium name="EU"/>
            <consortium name="CSHL and WU Arabidopsis Sequencing Project"/>
            <person name="Mayer K."/>
            <person name="Schuller C."/>
            <person name="Wambutt R."/>
            <person name="Murphy G."/>
            <person name="Volckaert G."/>
            <person name="Pohl T."/>
            <person name="Dusterhoft A."/>
            <person name="Stiekema W."/>
            <person name="Entian K.D."/>
            <person name="Terryn N."/>
            <person name="Harris B."/>
            <person name="Ansorge W."/>
            <person name="Brandt P."/>
            <person name="Grivell L."/>
            <person name="Rieger M."/>
            <person name="Weichselgartner M."/>
            <person name="de Simone V."/>
            <person name="Obermaier B."/>
            <person name="Mache R."/>
            <person name="Muller M."/>
            <person name="Kreis M."/>
            <person name="Delseny M."/>
            <person name="Puigdomenech P."/>
            <person name="Watson M."/>
            <person name="Schmidtheini T."/>
            <person name="Reichert B."/>
            <person name="Portatelle D."/>
            <person name="Perez-Alonso M."/>
            <person name="Boutry M."/>
            <person name="Bancroft I."/>
            <person name="Vos P."/>
            <person name="Hoheisel J."/>
            <person name="Zimmermann W."/>
            <person name="Wedler H."/>
            <person name="Ridley P."/>
            <person name="Langham S.A."/>
            <person name="McCullagh B."/>
            <person name="Bilham L."/>
            <person name="Robben J."/>
            <person name="Van der Schueren J."/>
            <person name="Grymonprez B."/>
            <person name="Chuang Y.J."/>
            <person name="Vandenbussche F."/>
            <person name="Braeken M."/>
            <person name="Weltjens I."/>
            <person name="Voet M."/>
            <person name="Bastiaens I."/>
            <person name="Aert R."/>
            <person name="Defoor E."/>
            <person name="Weitzenegger T."/>
            <person name="Bothe G."/>
            <person name="Ramsperger U."/>
            <person name="Hilbert H."/>
            <person name="Braun M."/>
            <person name="Holzer E."/>
            <person name="Brandt A."/>
            <person name="Peters S."/>
            <person name="van Staveren M."/>
            <person name="Dirske W."/>
            <person name="Mooijman P."/>
            <person name="Klein Lankhorst R."/>
            <person name="Rose M."/>
            <person name="Hauf J."/>
            <person name="Kotter P."/>
            <person name="Berneiser S."/>
            <person name="Hempel S."/>
            <person name="Feldpausch M."/>
            <person name="Lamberth S."/>
            <person name="Van den Daele H."/>
            <person name="De Keyser A."/>
            <person name="Buysshaert C."/>
            <person name="Gielen J."/>
            <person name="Villarroel R."/>
            <person name="De Clercq R."/>
            <person name="Van Montagu M."/>
            <person name="Rogers J."/>
            <person name="Cronin A."/>
            <person name="Quail M."/>
            <person name="Bray-Allen S."/>
            <person name="Clark L."/>
            <person name="Doggett J."/>
            <person name="Hall S."/>
            <person name="Kay M."/>
            <person name="Lennard N."/>
            <person name="McLay K."/>
            <person name="Mayes R."/>
            <person name="Pettett A."/>
            <person name="Rajandream M.A."/>
            <person name="Lyne M."/>
            <person name="Benes V."/>
            <person name="Rechmann S."/>
            <person name="Borkova D."/>
            <person name="Blocker H."/>
            <person name="Scharfe M."/>
            <person name="Grimm M."/>
            <person name="Lohnert T.H."/>
            <person name="Dose S."/>
            <person name="de Haan M."/>
            <person name="Maarse A."/>
            <person name="Schafer M."/>
            <person name="Muller-Auer S."/>
            <person name="Gabel C."/>
            <person name="Fuchs M."/>
            <person name="Fartmann B."/>
            <person name="Granderath K."/>
            <person name="Dauner D."/>
            <person name="Herzl A."/>
            <person name="Neumann S."/>
            <person name="Argiriou A."/>
            <person name="Vitale D."/>
            <person name="Liguori R."/>
            <person name="Piravandi E."/>
            <person name="Massenet O."/>
            <person name="Quigley F."/>
            <person name="Clabauld G."/>
            <person name="Mundlein A."/>
            <person name="Felber R."/>
            <person name="Schnabl S."/>
            <person name="Hiller R."/>
            <person name="Schmidt W."/>
            <person name="Lecharny A."/>
            <person name="Aubourg S."/>
            <person name="Chefdor F."/>
            <person name="Cooke R."/>
            <person name="Berger C."/>
            <person name="Montfort A."/>
            <person name="Casacuberta E."/>
            <person name="Gibbons T."/>
            <person name="Weber N."/>
            <person name="Vandenbol M."/>
            <person name="Bargues M."/>
            <person name="Terol J."/>
            <person name="Torres A."/>
            <person name="Perez-Perez A."/>
            <person name="Purnelle B."/>
            <person name="Bent E."/>
            <person name="Johnson S."/>
            <person name="Tacon D."/>
            <person name="Jesse T."/>
            <person name="Heijnen L."/>
            <person name="Schwarz S."/>
            <person name="Scholler P."/>
            <person name="Heber S."/>
            <person name="Francs P."/>
            <person name="Bielke C."/>
            <person name="Frishman D."/>
            <person name="Haase D."/>
            <person name="Lemcke K."/>
            <person name="Mewes H.W."/>
            <person name="Stocker S."/>
            <person name="Zaccaria P."/>
            <person name="Bevan M."/>
            <person name="Wilson R.K."/>
            <person name="de la Bastide M."/>
            <person name="Habermann K."/>
            <person name="Parnell L."/>
            <person name="Dedhia N."/>
            <person name="Gnoj L."/>
            <person name="Schutz K."/>
            <person name="Huang E."/>
            <person name="Spiegel L."/>
            <person name="Sehkon M."/>
            <person name="Murray J."/>
            <person name="Sheet P."/>
            <person name="Cordes M."/>
            <person name="Abu-Threideh J."/>
            <person name="Stoneking T."/>
            <person name="Kalicki J."/>
            <person name="Graves T."/>
            <person name="Harmon G."/>
            <person name="Edwards J."/>
            <person name="Latreille P."/>
            <person name="Courtney L."/>
            <person name="Cloud J."/>
            <person name="Abbott A."/>
            <person name="Scott K."/>
            <person name="Johnson D."/>
            <person name="Minx P."/>
            <person name="Bentley D."/>
            <person name="Fulton B."/>
            <person name="Miller N."/>
            <person name="Greco T."/>
            <person name="Kemp K."/>
            <person name="Kramer J."/>
            <person name="Fulton L."/>
            <person name="Mardis E."/>
            <person name="Dante M."/>
            <person name="Pepin K."/>
            <person name="Hillier L."/>
            <person name="Nelson J."/>
            <person name="Spieth J."/>
            <person name="Ryan E."/>
            <person name="Andrews S."/>
            <person name="Geisel C."/>
            <person name="Layman D."/>
            <person name="Du H."/>
            <person name="Ali J."/>
            <person name="Berghoff A."/>
            <person name="Jones K."/>
            <person name="Drone K."/>
            <person name="Cotton M."/>
            <person name="Joshu C."/>
            <person name="Antonoiu B."/>
            <person name="Zidanic M."/>
            <person name="Strong C."/>
            <person name="Sun H."/>
            <person name="Lamar B."/>
            <person name="Yordan C."/>
            <person name="Ma P."/>
            <person name="Zhong J."/>
            <person name="Preston R."/>
            <person name="Vil D."/>
            <person name="Shekher M."/>
            <person name="Matero A."/>
            <person name="Shah R."/>
            <person name="Swaby I.K."/>
            <person name="O'Shaughnessy A."/>
            <person name="Rodriguez M."/>
            <person name="Hoffmann J."/>
            <person name="Till S."/>
            <person name="Granat S."/>
            <person name="Shohdy N."/>
            <person name="Hasegawa A."/>
            <person name="Hameed A."/>
            <person name="Lodhi M."/>
            <person name="Johnson A."/>
            <person name="Chen E."/>
            <person name="Marra M."/>
            <person name="Martienssen R."/>
            <person name="McCombie W.R."/>
        </authorList>
    </citation>
    <scope>NUCLEOTIDE SEQUENCE [LARGE SCALE GENOMIC DNA]</scope>
    <source>
        <strain evidence="5">cv. Columbia</strain>
    </source>
</reference>
<keyword evidence="1" id="KW-0732">Signal</keyword>
<dbReference type="OMA" id="GMIVIRH"/>
<protein>
    <recommendedName>
        <fullName evidence="2">Neprosin PEP catalytic domain-containing protein</fullName>
    </recommendedName>
</protein>
<sequence>MEVRGPVIWMLLMCCIFGNIIGSHNNDFVEAKSFSKSKDLEIEKRLKTINKPAVKVIKTIDGEIYGCVDFFKQPAFDHTSMKNHTYHYKMLSIWKGMRERETNNTAFGYLWENGVGVPLKNIGKRFNGVSMEVCVTAPKVKPAQWSSSRLHFQIGNGFLQVGFLQVGLTSGGRSCFNNYCDAGMIVIRHDYPLGMALPASIRGAETSNYAKFNVYKVFLFLNTSH</sequence>
<reference evidence="5" key="2">
    <citation type="journal article" date="2017" name="Plant J.">
        <title>Araport11: a complete reannotation of the Arabidopsis thaliana reference genome.</title>
        <authorList>
            <person name="Cheng C.Y."/>
            <person name="Krishnakumar V."/>
            <person name="Chan A.P."/>
            <person name="Thibaud-Nissen F."/>
            <person name="Schobel S."/>
            <person name="Town C.D."/>
        </authorList>
    </citation>
    <scope>GENOME REANNOTATION</scope>
    <source>
        <strain evidence="5">cv. Columbia</strain>
    </source>
</reference>
<evidence type="ECO:0000313" key="3">
    <source>
        <dbReference type="Araport" id="AT4G15056"/>
    </source>
</evidence>
<dbReference type="STRING" id="3702.F4JJC8"/>
<evidence type="ECO:0000313" key="5">
    <source>
        <dbReference type="Proteomes" id="UP000006548"/>
    </source>
</evidence>
<name>F4JJC8_ARATH</name>
<dbReference type="PaxDb" id="3702-AT4G15056.1"/>
<organism evidence="4 5">
    <name type="scientific">Arabidopsis thaliana</name>
    <name type="common">Mouse-ear cress</name>
    <dbReference type="NCBI Taxonomy" id="3702"/>
    <lineage>
        <taxon>Eukaryota</taxon>
        <taxon>Viridiplantae</taxon>
        <taxon>Streptophyta</taxon>
        <taxon>Embryophyta</taxon>
        <taxon>Tracheophyta</taxon>
        <taxon>Spermatophyta</taxon>
        <taxon>Magnoliopsida</taxon>
        <taxon>eudicotyledons</taxon>
        <taxon>Gunneridae</taxon>
        <taxon>Pentapetalae</taxon>
        <taxon>rosids</taxon>
        <taxon>malvids</taxon>
        <taxon>Brassicales</taxon>
        <taxon>Brassicaceae</taxon>
        <taxon>Camelineae</taxon>
        <taxon>Arabidopsis</taxon>
    </lineage>
</organism>
<dbReference type="RefSeq" id="NP_680690.1">
    <property type="nucleotide sequence ID" value="NM_148324.1"/>
</dbReference>
<dbReference type="EMBL" id="CP002687">
    <property type="protein sequence ID" value="AEE83547.1"/>
    <property type="molecule type" value="Genomic_DNA"/>
</dbReference>
<feature type="signal peptide" evidence="1">
    <location>
        <begin position="1"/>
        <end position="22"/>
    </location>
</feature>
<evidence type="ECO:0000313" key="4">
    <source>
        <dbReference type="EMBL" id="AEE83547.1"/>
    </source>
</evidence>
<dbReference type="HOGENOM" id="CLU_1231398_0_0_1"/>
<dbReference type="KEGG" id="ath:AT4G15056"/>
<gene>
    <name evidence="3 4" type="ordered locus">At4g15056</name>
</gene>
<proteinExistence type="predicted"/>
<dbReference type="InterPro" id="IPR025521">
    <property type="entry name" value="Neprosin_propep"/>
</dbReference>
<feature type="domain" description="Neprosin PEP catalytic" evidence="2">
    <location>
        <begin position="106"/>
        <end position="225"/>
    </location>
</feature>
<evidence type="ECO:0000259" key="2">
    <source>
        <dbReference type="PROSITE" id="PS52045"/>
    </source>
</evidence>